<accession>A0A0V0R4I5</accession>
<feature type="compositionally biased region" description="Basic and acidic residues" evidence="2">
    <location>
        <begin position="374"/>
        <end position="393"/>
    </location>
</feature>
<feature type="coiled-coil region" evidence="1">
    <location>
        <begin position="811"/>
        <end position="838"/>
    </location>
</feature>
<reference evidence="3 4" key="1">
    <citation type="journal article" date="2015" name="Sci. Rep.">
        <title>Genome of the facultative scuticociliatosis pathogen Pseudocohnilembus persalinus provides insight into its virulence through horizontal gene transfer.</title>
        <authorList>
            <person name="Xiong J."/>
            <person name="Wang G."/>
            <person name="Cheng J."/>
            <person name="Tian M."/>
            <person name="Pan X."/>
            <person name="Warren A."/>
            <person name="Jiang C."/>
            <person name="Yuan D."/>
            <person name="Miao W."/>
        </authorList>
    </citation>
    <scope>NUCLEOTIDE SEQUENCE [LARGE SCALE GENOMIC DNA]</scope>
    <source>
        <strain evidence="3">36N120E</strain>
    </source>
</reference>
<keyword evidence="4" id="KW-1185">Reference proteome</keyword>
<evidence type="ECO:0000313" key="4">
    <source>
        <dbReference type="Proteomes" id="UP000054937"/>
    </source>
</evidence>
<feature type="region of interest" description="Disordered" evidence="2">
    <location>
        <begin position="324"/>
        <end position="395"/>
    </location>
</feature>
<gene>
    <name evidence="3" type="ORF">PPERSA_04699</name>
</gene>
<feature type="compositionally biased region" description="Basic residues" evidence="2">
    <location>
        <begin position="362"/>
        <end position="372"/>
    </location>
</feature>
<evidence type="ECO:0000256" key="2">
    <source>
        <dbReference type="SAM" id="MobiDB-lite"/>
    </source>
</evidence>
<feature type="compositionally biased region" description="Low complexity" evidence="2">
    <location>
        <begin position="339"/>
        <end position="354"/>
    </location>
</feature>
<keyword evidence="1" id="KW-0175">Coiled coil</keyword>
<evidence type="ECO:0000256" key="1">
    <source>
        <dbReference type="SAM" id="Coils"/>
    </source>
</evidence>
<feature type="compositionally biased region" description="Polar residues" evidence="2">
    <location>
        <begin position="776"/>
        <end position="791"/>
    </location>
</feature>
<dbReference type="InParanoid" id="A0A0V0R4I5"/>
<feature type="region of interest" description="Disordered" evidence="2">
    <location>
        <begin position="186"/>
        <end position="216"/>
    </location>
</feature>
<evidence type="ECO:0000313" key="3">
    <source>
        <dbReference type="EMBL" id="KRX09393.1"/>
    </source>
</evidence>
<protein>
    <submittedName>
        <fullName evidence="3">Uncharacterized protein</fullName>
    </submittedName>
</protein>
<feature type="compositionally biased region" description="Basic and acidic residues" evidence="2">
    <location>
        <begin position="190"/>
        <end position="210"/>
    </location>
</feature>
<name>A0A0V0R4I5_PSEPJ</name>
<sequence length="862" mass="103440">MFLAQSFKQNSYPESYNGMQWDSIKPHLVEQDEIPEYLQDELPRKIEKCTRQVINLIQHSENSDLQNLKQKPTYLDSKDYTRKFDKIYKNLKIKNKQKNLEKSKQIKDPTRFYNQDQQYKQKTKILQNEAVKKFEEEHNLNDDFKIQLKEIRNVLEKQCLKKNDHNQKSNENSDFDSDAQSVLFEQEMTSSEKKKKEEENNNNKEEEGKKKQMQQYKIRQSQLLQQRLQNKLNEEDLPDFTFLIRPKNKDKDFLNKDLQYLQIFSDKYNQGKKTLLCEIQDLEEKQILKDKFKVKGTSFYRSLSVHDSEKSKITRQKYFKLKEREKEYDENQQADNNKNKINNNFNSNKNNLEINSKDQNTKQKKKGKKQKIQYKNEDKNQKNEENLEKRENPYDFIAPYNLTEEENRQLEMKELEERMRKIKKYRKKLSYYEELSDLLEIERIEEYNKAFRITEEDQYLKNLRKRAAKNQHTSILVSNYKAKMQSSAQKSNQSENIVQNQQKQIGEFQQQLSGQNQIVKGNSFYNFQRKLGKNQKNVRSFSTAMSNNFTQLNTQQSPINFDDQNVDNQKKKDIKFQDIPIQFNTSQIQMEKSQLQSVKSQLFSQQSQSNLIEKQQLKTQLNSLQNESVFNNNLSGFDLKQSFIKQLKDKQQKQNQQVKFYKELNNESNYNNQNINNKYVKNQYEINQTLQSSQSSFKTNNRSFSVQMSDSQRLEFFQYRGISNVFRKKSFVQNEVYQQKVDELKNKRFQKIDQYILSNAQQLKREQKRKEREALKNQSSQKINEQISQNKSQCKQVNGIKGEFSKNNPILDFENEKKKQLDQELEKKLNLLEKIQKHKYKIGYDNVLKGGKYDKKVKISKK</sequence>
<comment type="caution">
    <text evidence="3">The sequence shown here is derived from an EMBL/GenBank/DDBJ whole genome shotgun (WGS) entry which is preliminary data.</text>
</comment>
<organism evidence="3 4">
    <name type="scientific">Pseudocohnilembus persalinus</name>
    <name type="common">Ciliate</name>
    <dbReference type="NCBI Taxonomy" id="266149"/>
    <lineage>
        <taxon>Eukaryota</taxon>
        <taxon>Sar</taxon>
        <taxon>Alveolata</taxon>
        <taxon>Ciliophora</taxon>
        <taxon>Intramacronucleata</taxon>
        <taxon>Oligohymenophorea</taxon>
        <taxon>Scuticociliatia</taxon>
        <taxon>Philasterida</taxon>
        <taxon>Pseudocohnilembidae</taxon>
        <taxon>Pseudocohnilembus</taxon>
    </lineage>
</organism>
<dbReference type="Proteomes" id="UP000054937">
    <property type="component" value="Unassembled WGS sequence"/>
</dbReference>
<dbReference type="AlphaFoldDB" id="A0A0V0R4I5"/>
<dbReference type="EMBL" id="LDAU01000051">
    <property type="protein sequence ID" value="KRX09393.1"/>
    <property type="molecule type" value="Genomic_DNA"/>
</dbReference>
<proteinExistence type="predicted"/>
<feature type="coiled-coil region" evidence="1">
    <location>
        <begin position="607"/>
        <end position="664"/>
    </location>
</feature>
<feature type="region of interest" description="Disordered" evidence="2">
    <location>
        <begin position="768"/>
        <end position="791"/>
    </location>
</feature>